<keyword evidence="3 11" id="KW-1134">Transmembrane beta strand</keyword>
<feature type="domain" description="TonB-dependent receptor plug" evidence="15">
    <location>
        <begin position="55"/>
        <end position="158"/>
    </location>
</feature>
<evidence type="ECO:0000256" key="1">
    <source>
        <dbReference type="ARBA" id="ARBA00004571"/>
    </source>
</evidence>
<gene>
    <name evidence="17" type="ORF">DQK91_18675</name>
    <name evidence="16" type="ORF">E8L03_19505</name>
</gene>
<keyword evidence="9 11" id="KW-0472">Membrane</keyword>
<reference evidence="17 18" key="1">
    <citation type="submission" date="2018-06" db="EMBL/GenBank/DDBJ databases">
        <title>Complete genome of Desulfovibrio marinus P48SEP.</title>
        <authorList>
            <person name="Crispim J.S."/>
            <person name="Vidigal P.M.P."/>
            <person name="Silva L.C.F."/>
            <person name="Araujo L.C."/>
            <person name="Laguardia C.N."/>
            <person name="Dias R.S."/>
            <person name="Sousa M.P."/>
            <person name="Paula S.O."/>
            <person name="Silva C."/>
        </authorList>
    </citation>
    <scope>NUCLEOTIDE SEQUENCE [LARGE SCALE GENOMIC DNA]</scope>
    <source>
        <strain evidence="17 18">P48SEP</strain>
    </source>
</reference>
<proteinExistence type="inferred from homology"/>
<organism evidence="17 18">
    <name type="scientific">Oceanidesulfovibrio marinus</name>
    <dbReference type="NCBI Taxonomy" id="370038"/>
    <lineage>
        <taxon>Bacteria</taxon>
        <taxon>Pseudomonadati</taxon>
        <taxon>Thermodesulfobacteriota</taxon>
        <taxon>Desulfovibrionia</taxon>
        <taxon>Desulfovibrionales</taxon>
        <taxon>Desulfovibrionaceae</taxon>
        <taxon>Oceanidesulfovibrio</taxon>
    </lineage>
</organism>
<evidence type="ECO:0000256" key="2">
    <source>
        <dbReference type="ARBA" id="ARBA00022448"/>
    </source>
</evidence>
<dbReference type="GO" id="GO:0006826">
    <property type="term" value="P:iron ion transport"/>
    <property type="evidence" value="ECO:0007669"/>
    <property type="project" value="UniProtKB-KW"/>
</dbReference>
<comment type="subcellular location">
    <subcellularLocation>
        <location evidence="1 11">Cell outer membrane</location>
        <topology evidence="1 11">Multi-pass membrane protein</topology>
    </subcellularLocation>
</comment>
<dbReference type="InterPro" id="IPR000531">
    <property type="entry name" value="Beta-barrel_TonB"/>
</dbReference>
<keyword evidence="2 11" id="KW-0813">Transport</keyword>
<dbReference type="Pfam" id="PF00593">
    <property type="entry name" value="TonB_dep_Rec_b-barrel"/>
    <property type="match status" value="1"/>
</dbReference>
<dbReference type="OrthoDB" id="9763670at2"/>
<feature type="domain" description="TonB-dependent receptor-like beta-barrel" evidence="14">
    <location>
        <begin position="259"/>
        <end position="661"/>
    </location>
</feature>
<accession>A0A6P1ZE71</accession>
<evidence type="ECO:0000256" key="12">
    <source>
        <dbReference type="RuleBase" id="RU003357"/>
    </source>
</evidence>
<dbReference type="Proteomes" id="UP000503251">
    <property type="component" value="Chromosome"/>
</dbReference>
<dbReference type="Proteomes" id="UP000434052">
    <property type="component" value="Unassembled WGS sequence"/>
</dbReference>
<dbReference type="Gene3D" id="2.40.170.20">
    <property type="entry name" value="TonB-dependent receptor, beta-barrel domain"/>
    <property type="match status" value="1"/>
</dbReference>
<evidence type="ECO:0000313" key="19">
    <source>
        <dbReference type="Proteomes" id="UP000503251"/>
    </source>
</evidence>
<evidence type="ECO:0000256" key="9">
    <source>
        <dbReference type="ARBA" id="ARBA00023136"/>
    </source>
</evidence>
<feature type="signal peptide" evidence="13">
    <location>
        <begin position="1"/>
        <end position="21"/>
    </location>
</feature>
<evidence type="ECO:0000256" key="4">
    <source>
        <dbReference type="ARBA" id="ARBA00022496"/>
    </source>
</evidence>
<keyword evidence="5 11" id="KW-0812">Transmembrane</keyword>
<sequence>MIRILFFCFALALLCPGMALAAEEAEKSSNSTHEMESLYLQPVTVTATKRTQKAVDVAASISTVSDVEIEELSAWKLGEVLDILPNVHLKSATSGDSIIIRGLSSYDTSLYTPVGLYVDDVPYPLTYMQNLLFQDIERLEVLRGPQGTLYGKNSEAGVVSIVRKAPDNEFRARVFADYGSYSTVRLGGSVSAPLVKDLFFLKADILRYQTNGYMDNDYKDDDRAGMDETSQGRILARLTPTSEIDLRFGLDVSHTEKNIGFLRYATGKAATGPFTVMSDAEDKAHEDSVNPHMVLKYEGDAVELTSVTSYRDYRYGFVSDLDRTSAFVGYSDMDLDQNDFSQEIRVASPDNETFTWLLGAYAGLNDMDVQMNRIRARSPASVFTETDAQESNYALFGQATYTLFKNLRLTAGLRGEFAHSYGEQTRITGAAAFEAYSKTLDYFELLPMVSLSWDVTSNVTAYGSWSNGFLAGGYNYFSADSLGTFFYDPEHTTNYELGLKTNWFSKKLLANISAFYIDIRDKQVREEDPNGGIGVWKYTNAASAHSIGVELELKARPLPGLELTGGLGYSHAVVDDWTVVNDGVPYSYEGKRLPWSPDLNYHVGAGYTHENGLFGKVDLIGAGLQYFDAENSLSQVGYALFNARVGYAAESWDIALWGKNIFDNRYVTKKVKDNAGDILVEDGAPQSFGVSVSWRF</sequence>
<reference evidence="16 19" key="2">
    <citation type="submission" date="2019-04" db="EMBL/GenBank/DDBJ databases">
        <title>Isolation and culture of sulfate reducing bacteria from the cold seep of the South China Sea.</title>
        <authorList>
            <person name="Sun C."/>
            <person name="Liu R."/>
        </authorList>
    </citation>
    <scope>NUCLEOTIDE SEQUENCE [LARGE SCALE GENOMIC DNA]</scope>
    <source>
        <strain evidence="16 19">CS1</strain>
    </source>
</reference>
<dbReference type="Pfam" id="PF07715">
    <property type="entry name" value="Plug"/>
    <property type="match status" value="1"/>
</dbReference>
<dbReference type="EMBL" id="CP039543">
    <property type="protein sequence ID" value="QJT10962.1"/>
    <property type="molecule type" value="Genomic_DNA"/>
</dbReference>
<dbReference type="AlphaFoldDB" id="A0A6P1ZE71"/>
<dbReference type="GO" id="GO:0009279">
    <property type="term" value="C:cell outer membrane"/>
    <property type="evidence" value="ECO:0007669"/>
    <property type="project" value="UniProtKB-SubCell"/>
</dbReference>
<comment type="similarity">
    <text evidence="11 12">Belongs to the TonB-dependent receptor family.</text>
</comment>
<dbReference type="PROSITE" id="PS52016">
    <property type="entry name" value="TONB_DEPENDENT_REC_3"/>
    <property type="match status" value="1"/>
</dbReference>
<evidence type="ECO:0000256" key="3">
    <source>
        <dbReference type="ARBA" id="ARBA00022452"/>
    </source>
</evidence>
<keyword evidence="6" id="KW-0408">Iron</keyword>
<keyword evidence="10 11" id="KW-0998">Cell outer membrane</keyword>
<evidence type="ECO:0000256" key="6">
    <source>
        <dbReference type="ARBA" id="ARBA00023004"/>
    </source>
</evidence>
<dbReference type="PANTHER" id="PTHR32552">
    <property type="entry name" value="FERRICHROME IRON RECEPTOR-RELATED"/>
    <property type="match status" value="1"/>
</dbReference>
<protein>
    <submittedName>
        <fullName evidence="17">TonB-dependent receptor</fullName>
    </submittedName>
</protein>
<evidence type="ECO:0000256" key="7">
    <source>
        <dbReference type="ARBA" id="ARBA00023065"/>
    </source>
</evidence>
<evidence type="ECO:0000313" key="16">
    <source>
        <dbReference type="EMBL" id="QJT10962.1"/>
    </source>
</evidence>
<keyword evidence="7" id="KW-0406">Ion transport</keyword>
<keyword evidence="19" id="KW-1185">Reference proteome</keyword>
<evidence type="ECO:0000313" key="17">
    <source>
        <dbReference type="EMBL" id="TVM31420.1"/>
    </source>
</evidence>
<dbReference type="InterPro" id="IPR039426">
    <property type="entry name" value="TonB-dep_rcpt-like"/>
</dbReference>
<evidence type="ECO:0000256" key="11">
    <source>
        <dbReference type="PROSITE-ProRule" id="PRU01360"/>
    </source>
</evidence>
<keyword evidence="4" id="KW-0410">Iron transport</keyword>
<dbReference type="InterPro" id="IPR036942">
    <property type="entry name" value="Beta-barrel_TonB_sf"/>
</dbReference>
<dbReference type="EMBL" id="QMIF01000016">
    <property type="protein sequence ID" value="TVM31420.1"/>
    <property type="molecule type" value="Genomic_DNA"/>
</dbReference>
<evidence type="ECO:0000256" key="8">
    <source>
        <dbReference type="ARBA" id="ARBA00023077"/>
    </source>
</evidence>
<evidence type="ECO:0000259" key="14">
    <source>
        <dbReference type="Pfam" id="PF00593"/>
    </source>
</evidence>
<evidence type="ECO:0000256" key="5">
    <source>
        <dbReference type="ARBA" id="ARBA00022692"/>
    </source>
</evidence>
<keyword evidence="17" id="KW-0675">Receptor</keyword>
<feature type="chain" id="PRO_5030159359" evidence="13">
    <location>
        <begin position="22"/>
        <end position="696"/>
    </location>
</feature>
<dbReference type="CDD" id="cd01347">
    <property type="entry name" value="ligand_gated_channel"/>
    <property type="match status" value="1"/>
</dbReference>
<keyword evidence="13" id="KW-0732">Signal</keyword>
<dbReference type="PANTHER" id="PTHR32552:SF81">
    <property type="entry name" value="TONB-DEPENDENT OUTER MEMBRANE RECEPTOR"/>
    <property type="match status" value="1"/>
</dbReference>
<name>A0A6P1ZE71_9BACT</name>
<dbReference type="SUPFAM" id="SSF56935">
    <property type="entry name" value="Porins"/>
    <property type="match status" value="1"/>
</dbReference>
<dbReference type="InterPro" id="IPR012910">
    <property type="entry name" value="Plug_dom"/>
</dbReference>
<dbReference type="RefSeq" id="WP_144306920.1">
    <property type="nucleotide sequence ID" value="NZ_CP039543.1"/>
</dbReference>
<keyword evidence="8 12" id="KW-0798">TonB box</keyword>
<evidence type="ECO:0000259" key="15">
    <source>
        <dbReference type="Pfam" id="PF07715"/>
    </source>
</evidence>
<evidence type="ECO:0000313" key="18">
    <source>
        <dbReference type="Proteomes" id="UP000434052"/>
    </source>
</evidence>
<evidence type="ECO:0000256" key="13">
    <source>
        <dbReference type="SAM" id="SignalP"/>
    </source>
</evidence>
<evidence type="ECO:0000256" key="10">
    <source>
        <dbReference type="ARBA" id="ARBA00023237"/>
    </source>
</evidence>